<dbReference type="GO" id="GO:0016887">
    <property type="term" value="F:ATP hydrolysis activity"/>
    <property type="evidence" value="ECO:0007669"/>
    <property type="project" value="TreeGrafter"/>
</dbReference>
<protein>
    <submittedName>
        <fullName evidence="4">Site-determining protein</fullName>
    </submittedName>
</protein>
<dbReference type="InterPro" id="IPR027417">
    <property type="entry name" value="P-loop_NTPase"/>
</dbReference>
<evidence type="ECO:0000256" key="1">
    <source>
        <dbReference type="ARBA" id="ARBA00022741"/>
    </source>
</evidence>
<keyword evidence="2 3" id="KW-0067">ATP-binding</keyword>
<dbReference type="PANTHER" id="PTHR43384:SF4">
    <property type="entry name" value="CELLULOSE BIOSYNTHESIS PROTEIN BCSQ-RELATED"/>
    <property type="match status" value="1"/>
</dbReference>
<dbReference type="CDD" id="cd02038">
    <property type="entry name" value="FlhG-like"/>
    <property type="match status" value="1"/>
</dbReference>
<gene>
    <name evidence="4" type="primary">fleN</name>
    <name evidence="4" type="ORF">DSCA_44100</name>
</gene>
<evidence type="ECO:0000256" key="3">
    <source>
        <dbReference type="PIRSR" id="PIRSR003092-1"/>
    </source>
</evidence>
<dbReference type="GO" id="GO:0009898">
    <property type="term" value="C:cytoplasmic side of plasma membrane"/>
    <property type="evidence" value="ECO:0007669"/>
    <property type="project" value="TreeGrafter"/>
</dbReference>
<dbReference type="InterPro" id="IPR025501">
    <property type="entry name" value="MinD_FleN"/>
</dbReference>
<dbReference type="RefSeq" id="WP_155318425.1">
    <property type="nucleotide sequence ID" value="NZ_AP021874.1"/>
</dbReference>
<keyword evidence="1 3" id="KW-0547">Nucleotide-binding</keyword>
<dbReference type="SUPFAM" id="SSF52540">
    <property type="entry name" value="P-loop containing nucleoside triphosphate hydrolases"/>
    <property type="match status" value="1"/>
</dbReference>
<dbReference type="AlphaFoldDB" id="A0A5K7YQ38"/>
<evidence type="ECO:0000313" key="4">
    <source>
        <dbReference type="EMBL" id="BBO70480.1"/>
    </source>
</evidence>
<dbReference type="Gene3D" id="3.40.50.300">
    <property type="entry name" value="P-loop containing nucleotide triphosphate hydrolases"/>
    <property type="match status" value="1"/>
</dbReference>
<dbReference type="Proteomes" id="UP000427906">
    <property type="component" value="Chromosome"/>
</dbReference>
<dbReference type="OrthoDB" id="9773088at2"/>
<evidence type="ECO:0000313" key="5">
    <source>
        <dbReference type="Proteomes" id="UP000427906"/>
    </source>
</evidence>
<dbReference type="PIRSF" id="PIRSF003092">
    <property type="entry name" value="MinD"/>
    <property type="match status" value="1"/>
</dbReference>
<dbReference type="InterPro" id="IPR033756">
    <property type="entry name" value="YlxH/NBP35"/>
</dbReference>
<dbReference type="InterPro" id="IPR050625">
    <property type="entry name" value="ParA/MinD_ATPase"/>
</dbReference>
<evidence type="ECO:0000256" key="2">
    <source>
        <dbReference type="ARBA" id="ARBA00022840"/>
    </source>
</evidence>
<sequence length="252" mass="27258">MTLSKKMPQTLCVTSGKGGVGKTSFTVNFAIALTRSGNRVLVVDGDMGLANVDVLLRLSVKNNIRDILESGADPRQALIFARPNLAVLPGSSGVPEMVSLGERHQDRLAGFIRQISSDFDYVIIDTAAGIGSSVLWYNRFSDHSIFILTPDPTSMTDAYALIKLLSRDQGINGFNMVLNFVRGVREGNHTVETIKRVTQRFLNLGLSHLGSIPEDKAVRQAVLDQVPFIEQTPGSKAARAVHDLAGKVGSLI</sequence>
<proteinExistence type="predicted"/>
<dbReference type="GO" id="GO:0005829">
    <property type="term" value="C:cytosol"/>
    <property type="evidence" value="ECO:0007669"/>
    <property type="project" value="TreeGrafter"/>
</dbReference>
<reference evidence="4 5" key="1">
    <citation type="submission" date="2019-11" db="EMBL/GenBank/DDBJ databases">
        <title>Comparative genomics of hydrocarbon-degrading Desulfosarcina strains.</title>
        <authorList>
            <person name="Watanabe M."/>
            <person name="Kojima H."/>
            <person name="Fukui M."/>
        </authorList>
    </citation>
    <scope>NUCLEOTIDE SEQUENCE [LARGE SCALE GENOMIC DNA]</scope>
    <source>
        <strain evidence="4 5">PL12</strain>
    </source>
</reference>
<dbReference type="InterPro" id="IPR033875">
    <property type="entry name" value="FlhG"/>
</dbReference>
<organism evidence="4 5">
    <name type="scientific">Desulfosarcina alkanivorans</name>
    <dbReference type="NCBI Taxonomy" id="571177"/>
    <lineage>
        <taxon>Bacteria</taxon>
        <taxon>Pseudomonadati</taxon>
        <taxon>Thermodesulfobacteriota</taxon>
        <taxon>Desulfobacteria</taxon>
        <taxon>Desulfobacterales</taxon>
        <taxon>Desulfosarcinaceae</taxon>
        <taxon>Desulfosarcina</taxon>
    </lineage>
</organism>
<dbReference type="EMBL" id="AP021874">
    <property type="protein sequence ID" value="BBO70480.1"/>
    <property type="molecule type" value="Genomic_DNA"/>
</dbReference>
<name>A0A5K7YQ38_9BACT</name>
<dbReference type="GO" id="GO:0051782">
    <property type="term" value="P:negative regulation of cell division"/>
    <property type="evidence" value="ECO:0007669"/>
    <property type="project" value="TreeGrafter"/>
</dbReference>
<dbReference type="GO" id="GO:0005524">
    <property type="term" value="F:ATP binding"/>
    <property type="evidence" value="ECO:0007669"/>
    <property type="project" value="UniProtKB-KW"/>
</dbReference>
<dbReference type="Pfam" id="PF10609">
    <property type="entry name" value="ParA"/>
    <property type="match status" value="1"/>
</dbReference>
<dbReference type="KEGG" id="dalk:DSCA_44100"/>
<accession>A0A5K7YQ38</accession>
<dbReference type="PANTHER" id="PTHR43384">
    <property type="entry name" value="SEPTUM SITE-DETERMINING PROTEIN MIND HOMOLOG, CHLOROPLASTIC-RELATED"/>
    <property type="match status" value="1"/>
</dbReference>
<keyword evidence="5" id="KW-1185">Reference proteome</keyword>
<feature type="binding site" evidence="3">
    <location>
        <begin position="17"/>
        <end position="24"/>
    </location>
    <ligand>
        <name>ATP</name>
        <dbReference type="ChEBI" id="CHEBI:30616"/>
    </ligand>
</feature>